<evidence type="ECO:0000313" key="2">
    <source>
        <dbReference type="Proteomes" id="UP001370758"/>
    </source>
</evidence>
<sequence length="388" mass="43326">MNTGLIKVEKRQLGLGEVASVFSLGLAVTCNIPALSTFLEPECRGYNYIKNAICQTFVNVKAEFLKIARNKLAATIPATISQAPIRLLSFKWGNLNNTQEVSHLLGSYKFLKVDAKIACIGCYVQSNPIITVEVTRDSMEFKPIFNIRKTSITGEISPYIQVGIGLGVELLSGVFKYGIFAGFEAKETMKVTVGLNPNEPCGEDFGLATDDSYHVNIIHKVVLDPISKNMIEKVVGALGYDELNLEGNIKEIYNPKPAQKCHIFTKDPLNIPRRPGAQSTARRIKQQMFTEFRGTSFMLWNKDGPMTKYTFEIFTCKNGEKHLLPYNELTGGALFAWCDGRKEKDPVDEWLECPGRVFQCNGGHITEADRKEEPANQYLGKGDPQFEF</sequence>
<name>A0AAV9W0V0_9PEZI</name>
<dbReference type="AlphaFoldDB" id="A0AAV9W0V0"/>
<accession>A0AAV9W0V0</accession>
<proteinExistence type="predicted"/>
<reference evidence="1 2" key="1">
    <citation type="submission" date="2023-08" db="EMBL/GenBank/DDBJ databases">
        <authorList>
            <person name="Palmer J.M."/>
        </authorList>
    </citation>
    <scope>NUCLEOTIDE SEQUENCE [LARGE SCALE GENOMIC DNA]</scope>
    <source>
        <strain evidence="1 2">TWF481</strain>
    </source>
</reference>
<organism evidence="1 2">
    <name type="scientific">Arthrobotrys musiformis</name>
    <dbReference type="NCBI Taxonomy" id="47236"/>
    <lineage>
        <taxon>Eukaryota</taxon>
        <taxon>Fungi</taxon>
        <taxon>Dikarya</taxon>
        <taxon>Ascomycota</taxon>
        <taxon>Pezizomycotina</taxon>
        <taxon>Orbiliomycetes</taxon>
        <taxon>Orbiliales</taxon>
        <taxon>Orbiliaceae</taxon>
        <taxon>Arthrobotrys</taxon>
    </lineage>
</organism>
<dbReference type="Proteomes" id="UP001370758">
    <property type="component" value="Unassembled WGS sequence"/>
</dbReference>
<protein>
    <submittedName>
        <fullName evidence="1">Uncharacterized protein</fullName>
    </submittedName>
</protein>
<comment type="caution">
    <text evidence="1">The sequence shown here is derived from an EMBL/GenBank/DDBJ whole genome shotgun (WGS) entry which is preliminary data.</text>
</comment>
<dbReference type="EMBL" id="JAVHJL010000007">
    <property type="protein sequence ID" value="KAK6500096.1"/>
    <property type="molecule type" value="Genomic_DNA"/>
</dbReference>
<evidence type="ECO:0000313" key="1">
    <source>
        <dbReference type="EMBL" id="KAK6500096.1"/>
    </source>
</evidence>
<keyword evidence="2" id="KW-1185">Reference proteome</keyword>
<gene>
    <name evidence="1" type="ORF">TWF481_010453</name>
</gene>